<evidence type="ECO:0000313" key="1">
    <source>
        <dbReference type="EMBL" id="SGZ24111.1"/>
    </source>
</evidence>
<gene>
    <name evidence="1" type="primary">BQ5605_C023g09705</name>
    <name evidence="1" type="ORF">BQ5605_C023G09705</name>
</gene>
<dbReference type="AlphaFoldDB" id="A0A2X0N7J2"/>
<name>A0A2X0N7J2_9BASI</name>
<sequence>MTHAIASGGLLPTTRMKDSRRALCQVSSTLPPRNLDVDLIPQSDQGHDLFDG</sequence>
<evidence type="ECO:0000313" key="2">
    <source>
        <dbReference type="Proteomes" id="UP000249464"/>
    </source>
</evidence>
<protein>
    <submittedName>
        <fullName evidence="1">BQ5605_C023g09705 protein</fullName>
    </submittedName>
</protein>
<keyword evidence="2" id="KW-1185">Reference proteome</keyword>
<accession>A0A2X0N7J2</accession>
<dbReference type="Proteomes" id="UP000249464">
    <property type="component" value="Unassembled WGS sequence"/>
</dbReference>
<dbReference type="EMBL" id="FQNC01000085">
    <property type="protein sequence ID" value="SGZ24111.1"/>
    <property type="molecule type" value="Genomic_DNA"/>
</dbReference>
<proteinExistence type="predicted"/>
<reference evidence="1 2" key="1">
    <citation type="submission" date="2016-11" db="EMBL/GenBank/DDBJ databases">
        <authorList>
            <person name="Jaros S."/>
            <person name="Januszkiewicz K."/>
            <person name="Wedrychowicz H."/>
        </authorList>
    </citation>
    <scope>NUCLEOTIDE SEQUENCE [LARGE SCALE GENOMIC DNA]</scope>
</reference>
<organism evidence="1 2">
    <name type="scientific">Microbotryum silenes-dioicae</name>
    <dbReference type="NCBI Taxonomy" id="796604"/>
    <lineage>
        <taxon>Eukaryota</taxon>
        <taxon>Fungi</taxon>
        <taxon>Dikarya</taxon>
        <taxon>Basidiomycota</taxon>
        <taxon>Pucciniomycotina</taxon>
        <taxon>Microbotryomycetes</taxon>
        <taxon>Microbotryales</taxon>
        <taxon>Microbotryaceae</taxon>
        <taxon>Microbotryum</taxon>
    </lineage>
</organism>